<organism evidence="2 3">
    <name type="scientific">Profundibacter amoris</name>
    <dbReference type="NCBI Taxonomy" id="2171755"/>
    <lineage>
        <taxon>Bacteria</taxon>
        <taxon>Pseudomonadati</taxon>
        <taxon>Pseudomonadota</taxon>
        <taxon>Alphaproteobacteria</taxon>
        <taxon>Rhodobacterales</taxon>
        <taxon>Paracoccaceae</taxon>
        <taxon>Profundibacter</taxon>
    </lineage>
</organism>
<evidence type="ECO:0000313" key="2">
    <source>
        <dbReference type="EMBL" id="AXX96689.1"/>
    </source>
</evidence>
<dbReference type="AlphaFoldDB" id="A0A347UCW1"/>
<accession>A0A347UCW1</accession>
<proteinExistence type="predicted"/>
<protein>
    <submittedName>
        <fullName evidence="2">DUF2380 domain-containing protein</fullName>
    </submittedName>
</protein>
<keyword evidence="3" id="KW-1185">Reference proteome</keyword>
<feature type="signal peptide" evidence="1">
    <location>
        <begin position="1"/>
        <end position="21"/>
    </location>
</feature>
<feature type="chain" id="PRO_5016724630" evidence="1">
    <location>
        <begin position="22"/>
        <end position="178"/>
    </location>
</feature>
<dbReference type="InterPro" id="IPR021698">
    <property type="entry name" value="DUF3280"/>
</dbReference>
<evidence type="ECO:0000313" key="3">
    <source>
        <dbReference type="Proteomes" id="UP000261704"/>
    </source>
</evidence>
<name>A0A347UCW1_9RHOB</name>
<dbReference type="KEGG" id="pamo:BAR1_01285"/>
<gene>
    <name evidence="2" type="ORF">BAR1_01285</name>
</gene>
<sequence>MKGVVIAFIFAILGLFLSSHAGSTLPRSEIECGTKVAFLGIHFNDMSTEGAYNGIRKDEVERIRISEEYITQRLQAAGFFVVSNAPIADKLVKIFNPAQCNGCDIKFGRELGVKYVVVSEATKVSNLIQSVNIQMRDVETKYQVRGLAVDIRGNTDLAWKRGYRFIFDNSTLVGCETS</sequence>
<dbReference type="Pfam" id="PF11684">
    <property type="entry name" value="DUF3280"/>
    <property type="match status" value="1"/>
</dbReference>
<evidence type="ECO:0000256" key="1">
    <source>
        <dbReference type="SAM" id="SignalP"/>
    </source>
</evidence>
<keyword evidence="1" id="KW-0732">Signal</keyword>
<dbReference type="Proteomes" id="UP000261704">
    <property type="component" value="Chromosome"/>
</dbReference>
<reference evidence="2 3" key="1">
    <citation type="submission" date="2018-09" db="EMBL/GenBank/DDBJ databases">
        <title>Profundibacter amoris BAR1 gen. nov., sp. nov., a new member of the Roseobacter clade isolated at Lokis Castle Vent Field on the Arctic Mid-Oceanic Ridge.</title>
        <authorList>
            <person name="Le Moine Bauer S."/>
            <person name="Sjoeberg A.G."/>
            <person name="L'Haridon S."/>
            <person name="Stokke R."/>
            <person name="Roalkvam I."/>
            <person name="Steen I.H."/>
            <person name="Dahle H."/>
        </authorList>
    </citation>
    <scope>NUCLEOTIDE SEQUENCE [LARGE SCALE GENOMIC DNA]</scope>
    <source>
        <strain evidence="2 3">BAR1</strain>
    </source>
</reference>
<dbReference type="RefSeq" id="WP_118941347.1">
    <property type="nucleotide sequence ID" value="NZ_CP032125.1"/>
</dbReference>
<dbReference type="OrthoDB" id="8089716at2"/>
<dbReference type="EMBL" id="CP032125">
    <property type="protein sequence ID" value="AXX96689.1"/>
    <property type="molecule type" value="Genomic_DNA"/>
</dbReference>